<dbReference type="EMBL" id="PVNL01000094">
    <property type="protein sequence ID" value="PRQ05481.1"/>
    <property type="molecule type" value="Genomic_DNA"/>
</dbReference>
<dbReference type="AlphaFoldDB" id="A0A2S9YK49"/>
<gene>
    <name evidence="1" type="ORF">ENSA7_45990</name>
</gene>
<name>A0A2S9YK49_9BACT</name>
<reference evidence="1 2" key="1">
    <citation type="submission" date="2018-03" db="EMBL/GenBank/DDBJ databases">
        <title>Draft Genome Sequences of the Obligatory Marine Myxobacteria Enhygromyxa salina SWB007.</title>
        <authorList>
            <person name="Poehlein A."/>
            <person name="Moghaddam J.A."/>
            <person name="Harms H."/>
            <person name="Alanjari M."/>
            <person name="Koenig G.M."/>
            <person name="Daniel R."/>
            <person name="Schaeberle T.F."/>
        </authorList>
    </citation>
    <scope>NUCLEOTIDE SEQUENCE [LARGE SCALE GENOMIC DNA]</scope>
    <source>
        <strain evidence="1 2">SWB007</strain>
    </source>
</reference>
<dbReference type="Proteomes" id="UP000238823">
    <property type="component" value="Unassembled WGS sequence"/>
</dbReference>
<protein>
    <submittedName>
        <fullName evidence="1">Uncharacterized protein</fullName>
    </submittedName>
</protein>
<evidence type="ECO:0000313" key="1">
    <source>
        <dbReference type="EMBL" id="PRQ05481.1"/>
    </source>
</evidence>
<sequence length="182" mass="21595">MAVTGGAAPIYVGYRWWRRHQREQQILQELDEVNDEALQIPEHLDPQLAALARQTHRLRLELETPVRRIRAPLLSETPWARRQRCDEYDAALYEVRQAIWEWLRSLRRLGVKERRLLGDLGLSVAPFRRLLFGCDRTDDVWEQVVYARAPNLDLVWTEVRRTISELERFERALLSAPVDPYR</sequence>
<proteinExistence type="predicted"/>
<organism evidence="1 2">
    <name type="scientific">Enhygromyxa salina</name>
    <dbReference type="NCBI Taxonomy" id="215803"/>
    <lineage>
        <taxon>Bacteria</taxon>
        <taxon>Pseudomonadati</taxon>
        <taxon>Myxococcota</taxon>
        <taxon>Polyangia</taxon>
        <taxon>Nannocystales</taxon>
        <taxon>Nannocystaceae</taxon>
        <taxon>Enhygromyxa</taxon>
    </lineage>
</organism>
<evidence type="ECO:0000313" key="2">
    <source>
        <dbReference type="Proteomes" id="UP000238823"/>
    </source>
</evidence>
<comment type="caution">
    <text evidence="1">The sequence shown here is derived from an EMBL/GenBank/DDBJ whole genome shotgun (WGS) entry which is preliminary data.</text>
</comment>
<accession>A0A2S9YK49</accession>